<dbReference type="EMBL" id="AP017895">
    <property type="protein sequence ID" value="BAV87004.1"/>
    <property type="molecule type" value="Genomic_DNA"/>
</dbReference>
<keyword evidence="2" id="KW-1185">Reference proteome</keyword>
<dbReference type="AlphaFoldDB" id="A0A2Z5QXP2"/>
<gene>
    <name evidence="1" type="ORF">RA11412_0705</name>
</gene>
<dbReference type="GeneID" id="93861663"/>
<reference evidence="1 2" key="1">
    <citation type="submission" date="2016-10" db="EMBL/GenBank/DDBJ databases">
        <title>Genome sequence of Rothia aeria strain JCM11412.</title>
        <authorList>
            <person name="Nambu T."/>
        </authorList>
    </citation>
    <scope>NUCLEOTIDE SEQUENCE [LARGE SCALE GENOMIC DNA]</scope>
    <source>
        <strain evidence="1 2">JCM 11412</strain>
    </source>
</reference>
<sequence>MSQSDMFDLDKRWPDLFDRLDPAQRRSVIQTLASSWLEGRRPDRQEVENLVDEACGAISEEEYLRRALEKARGLEPENKVEKLS</sequence>
<organism evidence="1 2">
    <name type="scientific">Rothia aeria</name>
    <dbReference type="NCBI Taxonomy" id="172042"/>
    <lineage>
        <taxon>Bacteria</taxon>
        <taxon>Bacillati</taxon>
        <taxon>Actinomycetota</taxon>
        <taxon>Actinomycetes</taxon>
        <taxon>Micrococcales</taxon>
        <taxon>Micrococcaceae</taxon>
        <taxon>Rothia</taxon>
    </lineage>
</organism>
<evidence type="ECO:0000313" key="1">
    <source>
        <dbReference type="EMBL" id="BAV87004.1"/>
    </source>
</evidence>
<dbReference type="InterPro" id="IPR041535">
    <property type="entry name" value="VbhA"/>
</dbReference>
<proteinExistence type="predicted"/>
<dbReference type="Pfam" id="PF18495">
    <property type="entry name" value="VbhA"/>
    <property type="match status" value="1"/>
</dbReference>
<protein>
    <submittedName>
        <fullName evidence="1">Uncharacterized protein</fullName>
    </submittedName>
</protein>
<dbReference type="KEGG" id="raj:RA11412_0705"/>
<dbReference type="Proteomes" id="UP000250241">
    <property type="component" value="Chromosome"/>
</dbReference>
<accession>A0A2Z5QXP2</accession>
<name>A0A2Z5QXP2_9MICC</name>
<evidence type="ECO:0000313" key="2">
    <source>
        <dbReference type="Proteomes" id="UP000250241"/>
    </source>
</evidence>
<dbReference type="RefSeq" id="WP_128087369.1">
    <property type="nucleotide sequence ID" value="NZ_CP068102.1"/>
</dbReference>